<gene>
    <name evidence="1" type="ORF">LCGC14_1950240</name>
</gene>
<reference evidence="1" key="1">
    <citation type="journal article" date="2015" name="Nature">
        <title>Complex archaea that bridge the gap between prokaryotes and eukaryotes.</title>
        <authorList>
            <person name="Spang A."/>
            <person name="Saw J.H."/>
            <person name="Jorgensen S.L."/>
            <person name="Zaremba-Niedzwiedzka K."/>
            <person name="Martijn J."/>
            <person name="Lind A.E."/>
            <person name="van Eijk R."/>
            <person name="Schleper C."/>
            <person name="Guy L."/>
            <person name="Ettema T.J."/>
        </authorList>
    </citation>
    <scope>NUCLEOTIDE SEQUENCE</scope>
</reference>
<dbReference type="AlphaFoldDB" id="A0A0F9IEP5"/>
<evidence type="ECO:0000313" key="1">
    <source>
        <dbReference type="EMBL" id="KKL85887.1"/>
    </source>
</evidence>
<organism evidence="1">
    <name type="scientific">marine sediment metagenome</name>
    <dbReference type="NCBI Taxonomy" id="412755"/>
    <lineage>
        <taxon>unclassified sequences</taxon>
        <taxon>metagenomes</taxon>
        <taxon>ecological metagenomes</taxon>
    </lineage>
</organism>
<accession>A0A0F9IEP5</accession>
<dbReference type="EMBL" id="LAZR01021274">
    <property type="protein sequence ID" value="KKL85887.1"/>
    <property type="molecule type" value="Genomic_DNA"/>
</dbReference>
<sequence length="58" mass="6263">MSDAIQIAVEEAVKAYLPQIEDVVRVIVASAVLDLTKEYLPQSSVTPGAPRPQPEEEA</sequence>
<proteinExistence type="predicted"/>
<comment type="caution">
    <text evidence="1">The sequence shown here is derived from an EMBL/GenBank/DDBJ whole genome shotgun (WGS) entry which is preliminary data.</text>
</comment>
<name>A0A0F9IEP5_9ZZZZ</name>
<protein>
    <submittedName>
        <fullName evidence="1">Uncharacterized protein</fullName>
    </submittedName>
</protein>